<dbReference type="AlphaFoldDB" id="A0A164DY09"/>
<dbReference type="Proteomes" id="UP000076858">
    <property type="component" value="Unassembled WGS sequence"/>
</dbReference>
<dbReference type="SUPFAM" id="SSF47823">
    <property type="entry name" value="lambda integrase-like, N-terminal domain"/>
    <property type="match status" value="1"/>
</dbReference>
<feature type="non-terminal residue" evidence="2">
    <location>
        <position position="1"/>
    </location>
</feature>
<evidence type="ECO:0000256" key="1">
    <source>
        <dbReference type="ARBA" id="ARBA00023125"/>
    </source>
</evidence>
<organism evidence="2 3">
    <name type="scientific">Daphnia magna</name>
    <dbReference type="NCBI Taxonomy" id="35525"/>
    <lineage>
        <taxon>Eukaryota</taxon>
        <taxon>Metazoa</taxon>
        <taxon>Ecdysozoa</taxon>
        <taxon>Arthropoda</taxon>
        <taxon>Crustacea</taxon>
        <taxon>Branchiopoda</taxon>
        <taxon>Diplostraca</taxon>
        <taxon>Cladocera</taxon>
        <taxon>Anomopoda</taxon>
        <taxon>Daphniidae</taxon>
        <taxon>Daphnia</taxon>
    </lineage>
</organism>
<dbReference type="PANTHER" id="PTHR35617:SF3">
    <property type="entry name" value="CORE-BINDING (CB) DOMAIN-CONTAINING PROTEIN"/>
    <property type="match status" value="1"/>
</dbReference>
<protein>
    <recommendedName>
        <fullName evidence="4">Core-binding (CB) domain-containing protein</fullName>
    </recommendedName>
</protein>
<accession>A0A164DY09</accession>
<dbReference type="EMBL" id="LRGB01025640">
    <property type="protein sequence ID" value="KZR96227.1"/>
    <property type="molecule type" value="Genomic_DNA"/>
</dbReference>
<comment type="caution">
    <text evidence="2">The sequence shown here is derived from an EMBL/GenBank/DDBJ whole genome shotgun (WGS) entry which is preliminary data.</text>
</comment>
<dbReference type="PANTHER" id="PTHR35617">
    <property type="entry name" value="PHAGE_INTEGRASE DOMAIN-CONTAINING PROTEIN"/>
    <property type="match status" value="1"/>
</dbReference>
<keyword evidence="3" id="KW-1185">Reference proteome</keyword>
<dbReference type="Gene3D" id="1.10.150.130">
    <property type="match status" value="1"/>
</dbReference>
<reference evidence="2 3" key="1">
    <citation type="submission" date="2016-03" db="EMBL/GenBank/DDBJ databases">
        <title>EvidentialGene: Evidence-directed Construction of Genes on Genomes.</title>
        <authorList>
            <person name="Gilbert D.G."/>
            <person name="Choi J.-H."/>
            <person name="Mockaitis K."/>
            <person name="Colbourne J."/>
            <person name="Pfrender M."/>
        </authorList>
    </citation>
    <scope>NUCLEOTIDE SEQUENCE [LARGE SCALE GENOMIC DNA]</scope>
    <source>
        <strain evidence="2 3">Xinb3</strain>
        <tissue evidence="2">Complete organism</tissue>
    </source>
</reference>
<proteinExistence type="predicted"/>
<name>A0A164DY09_9CRUS</name>
<sequence>RASIAGSRVPILAQRGMVPAPVGASGRRGKDFEAGRQAANLAIGGSAPAPAMPHRMEVIRQRLQNQELSEAVVNLLLDGTRQSTRATYQSAWNNWLGWCLRRDLDPVSVSVNSVLEYLAELHTENCSYSLLNIHRSMLSTTLEQAGSIPVGQLPSVKQLLRGAFNRNPPKPRYSNTWDVSKVVTFLASWGPNDQISRTQLSKKLTTLLALSTFLRVSELSSITRSSVKISSTGASFALSRPRKAQRSGSLQTIGIDALNDPRICPVQCLGAYLLATDTKRN</sequence>
<dbReference type="GO" id="GO:0003677">
    <property type="term" value="F:DNA binding"/>
    <property type="evidence" value="ECO:0007669"/>
    <property type="project" value="UniProtKB-KW"/>
</dbReference>
<feature type="non-terminal residue" evidence="2">
    <location>
        <position position="281"/>
    </location>
</feature>
<evidence type="ECO:0000313" key="3">
    <source>
        <dbReference type="Proteomes" id="UP000076858"/>
    </source>
</evidence>
<keyword evidence="1" id="KW-0238">DNA-binding</keyword>
<evidence type="ECO:0008006" key="4">
    <source>
        <dbReference type="Google" id="ProtNLM"/>
    </source>
</evidence>
<evidence type="ECO:0000313" key="2">
    <source>
        <dbReference type="EMBL" id="KZR96227.1"/>
    </source>
</evidence>
<dbReference type="InterPro" id="IPR010998">
    <property type="entry name" value="Integrase_recombinase_N"/>
</dbReference>
<dbReference type="OrthoDB" id="6361724at2759"/>
<gene>
    <name evidence="2" type="ORF">APZ42_009551</name>
</gene>